<dbReference type="RefSeq" id="WP_142934542.1">
    <property type="nucleotide sequence ID" value="NZ_ML660171.1"/>
</dbReference>
<sequence>MASFDSLVLRVKQECPSLMDITATSAVRDAVREFLRSTEVWQTEIEYTLPGNTAFLDLSTLLPTDAEVMRISSAFAAGIPLRKATPDTLLKAKNRFVSSSTPRLILQRLLTFEVFPVNSVATEIKLNVILRPSKSSNYIDDAVLDEWEEGFAAATLFKLMMQPKKPWTNPESASFYRGRYFTNLSQAKGQALTANGAEQQQFNKFI</sequence>
<name>A0A545U073_9GAMM</name>
<keyword evidence="2" id="KW-1185">Reference proteome</keyword>
<accession>A0A545U073</accession>
<evidence type="ECO:0000313" key="1">
    <source>
        <dbReference type="EMBL" id="TQV82859.1"/>
    </source>
</evidence>
<dbReference type="AlphaFoldDB" id="A0A545U073"/>
<proteinExistence type="predicted"/>
<evidence type="ECO:0000313" key="2">
    <source>
        <dbReference type="Proteomes" id="UP000315439"/>
    </source>
</evidence>
<dbReference type="EMBL" id="VIKS01000015">
    <property type="protein sequence ID" value="TQV82859.1"/>
    <property type="molecule type" value="Genomic_DNA"/>
</dbReference>
<protein>
    <submittedName>
        <fullName evidence="1">Uncharacterized protein</fullName>
    </submittedName>
</protein>
<gene>
    <name evidence="1" type="ORF">FLL46_24120</name>
</gene>
<organism evidence="1 2">
    <name type="scientific">Aliikangiella coralliicola</name>
    <dbReference type="NCBI Taxonomy" id="2592383"/>
    <lineage>
        <taxon>Bacteria</taxon>
        <taxon>Pseudomonadati</taxon>
        <taxon>Pseudomonadota</taxon>
        <taxon>Gammaproteobacteria</taxon>
        <taxon>Oceanospirillales</taxon>
        <taxon>Pleioneaceae</taxon>
        <taxon>Aliikangiella</taxon>
    </lineage>
</organism>
<comment type="caution">
    <text evidence="1">The sequence shown here is derived from an EMBL/GenBank/DDBJ whole genome shotgun (WGS) entry which is preliminary data.</text>
</comment>
<reference evidence="1 2" key="1">
    <citation type="submission" date="2019-07" db="EMBL/GenBank/DDBJ databases">
        <title>Draft genome for Aliikangiella sp. M105.</title>
        <authorList>
            <person name="Wang G."/>
        </authorList>
    </citation>
    <scope>NUCLEOTIDE SEQUENCE [LARGE SCALE GENOMIC DNA]</scope>
    <source>
        <strain evidence="1 2">M105</strain>
    </source>
</reference>
<dbReference type="OrthoDB" id="5584931at2"/>
<dbReference type="Proteomes" id="UP000315439">
    <property type="component" value="Unassembled WGS sequence"/>
</dbReference>